<evidence type="ECO:0000256" key="1">
    <source>
        <dbReference type="SAM" id="MobiDB-lite"/>
    </source>
</evidence>
<reference evidence="3" key="1">
    <citation type="submission" date="2016-11" db="UniProtKB">
        <authorList>
            <consortium name="WormBaseParasite"/>
        </authorList>
    </citation>
    <scope>IDENTIFICATION</scope>
</reference>
<feature type="region of interest" description="Disordered" evidence="1">
    <location>
        <begin position="311"/>
        <end position="350"/>
    </location>
</feature>
<feature type="compositionally biased region" description="Low complexity" evidence="1">
    <location>
        <begin position="32"/>
        <end position="53"/>
    </location>
</feature>
<feature type="region of interest" description="Disordered" evidence="1">
    <location>
        <begin position="138"/>
        <end position="183"/>
    </location>
</feature>
<feature type="region of interest" description="Disordered" evidence="1">
    <location>
        <begin position="1"/>
        <end position="71"/>
    </location>
</feature>
<dbReference type="Proteomes" id="UP000095280">
    <property type="component" value="Unplaced"/>
</dbReference>
<proteinExistence type="predicted"/>
<name>A0A1I8FL81_9PLAT</name>
<feature type="compositionally biased region" description="Low complexity" evidence="1">
    <location>
        <begin position="170"/>
        <end position="182"/>
    </location>
</feature>
<protein>
    <submittedName>
        <fullName evidence="3">Uncharacterized protein</fullName>
    </submittedName>
</protein>
<feature type="compositionally biased region" description="Polar residues" evidence="1">
    <location>
        <begin position="326"/>
        <end position="350"/>
    </location>
</feature>
<evidence type="ECO:0000313" key="2">
    <source>
        <dbReference type="Proteomes" id="UP000095280"/>
    </source>
</evidence>
<evidence type="ECO:0000313" key="3">
    <source>
        <dbReference type="WBParaSite" id="maker-unitig_37607-snap-gene-0.2-mRNA-1"/>
    </source>
</evidence>
<sequence>RPTAVYENEPAPLPDWLLCGTASPLPTEHRTSWSSSTPNGSRRSSCSKSQQQKTCGETPIRLDEGEGGIYENEPVQLPDVVRPDPAAAEDYRLYAEGKCATLAKQRFMSEAAQKAARPSDAWCWSLPTIAVCTRTVRRSATMSPAGRPGRGSRLRSGRRLQPRSHAWQQAAASSSPRRPSPSLITVSVIPCPAALDFDPQTENSSARVPPALGAEPKAPVALEMGEGGVYENQPQKLLPDVVQYQAGGGGELGDIRGTASAAKRQLLLRQREAEEAARAGRPGMVNFAAAAAAAAAKSLLAASHAAPPLQPPLPSHCSDPPCRLTSGPSSQSHSGVFENDPQQRGLLTSSGAAAPMIDEAYIYFGS</sequence>
<feature type="compositionally biased region" description="Basic residues" evidence="1">
    <location>
        <begin position="150"/>
        <end position="162"/>
    </location>
</feature>
<dbReference type="WBParaSite" id="maker-unitig_37607-snap-gene-0.2-mRNA-1">
    <property type="protein sequence ID" value="maker-unitig_37607-snap-gene-0.2-mRNA-1"/>
    <property type="gene ID" value="maker-unitig_37607-snap-gene-0.2"/>
</dbReference>
<dbReference type="AlphaFoldDB" id="A0A1I8FL81"/>
<organism evidence="2 3">
    <name type="scientific">Macrostomum lignano</name>
    <dbReference type="NCBI Taxonomy" id="282301"/>
    <lineage>
        <taxon>Eukaryota</taxon>
        <taxon>Metazoa</taxon>
        <taxon>Spiralia</taxon>
        <taxon>Lophotrochozoa</taxon>
        <taxon>Platyhelminthes</taxon>
        <taxon>Rhabditophora</taxon>
        <taxon>Macrostomorpha</taxon>
        <taxon>Macrostomida</taxon>
        <taxon>Macrostomidae</taxon>
        <taxon>Macrostomum</taxon>
    </lineage>
</organism>
<keyword evidence="2" id="KW-1185">Reference proteome</keyword>
<accession>A0A1I8FL81</accession>